<dbReference type="Pfam" id="PF13641">
    <property type="entry name" value="Glyco_tranf_2_3"/>
    <property type="match status" value="1"/>
</dbReference>
<comment type="subcellular location">
    <subcellularLocation>
        <location evidence="1">Membrane</location>
        <topology evidence="1">Multi-pass membrane protein</topology>
    </subcellularLocation>
</comment>
<feature type="transmembrane region" description="Helical" evidence="8">
    <location>
        <begin position="509"/>
        <end position="532"/>
    </location>
</feature>
<feature type="compositionally biased region" description="Polar residues" evidence="7">
    <location>
        <begin position="632"/>
        <end position="646"/>
    </location>
</feature>
<dbReference type="EMBL" id="JAOCZP010000001">
    <property type="protein sequence ID" value="MCT7374502.1"/>
    <property type="molecule type" value="Genomic_DNA"/>
</dbReference>
<dbReference type="Gene3D" id="3.90.550.10">
    <property type="entry name" value="Spore Coat Polysaccharide Biosynthesis Protein SpsA, Chain A"/>
    <property type="match status" value="1"/>
</dbReference>
<dbReference type="SUPFAM" id="SSF53448">
    <property type="entry name" value="Nucleotide-diphospho-sugar transferases"/>
    <property type="match status" value="1"/>
</dbReference>
<evidence type="ECO:0000313" key="10">
    <source>
        <dbReference type="Proteomes" id="UP001320831"/>
    </source>
</evidence>
<dbReference type="PANTHER" id="PTHR43867">
    <property type="entry name" value="CELLULOSE SYNTHASE CATALYTIC SUBUNIT A [UDP-FORMING]"/>
    <property type="match status" value="1"/>
</dbReference>
<evidence type="ECO:0000256" key="8">
    <source>
        <dbReference type="SAM" id="Phobius"/>
    </source>
</evidence>
<evidence type="ECO:0000256" key="1">
    <source>
        <dbReference type="ARBA" id="ARBA00004141"/>
    </source>
</evidence>
<keyword evidence="10" id="KW-1185">Reference proteome</keyword>
<evidence type="ECO:0000256" key="2">
    <source>
        <dbReference type="ARBA" id="ARBA00022676"/>
    </source>
</evidence>
<evidence type="ECO:0000256" key="5">
    <source>
        <dbReference type="ARBA" id="ARBA00022989"/>
    </source>
</evidence>
<evidence type="ECO:0000256" key="7">
    <source>
        <dbReference type="SAM" id="MobiDB-lite"/>
    </source>
</evidence>
<protein>
    <submittedName>
        <fullName evidence="9">Glycosyltransferase</fullName>
        <ecNumber evidence="9">2.4.-.-</ecNumber>
    </submittedName>
</protein>
<feature type="transmembrane region" description="Helical" evidence="8">
    <location>
        <begin position="205"/>
        <end position="225"/>
    </location>
</feature>
<name>A0ABT2LL14_9HYPH</name>
<feature type="transmembrane region" description="Helical" evidence="8">
    <location>
        <begin position="544"/>
        <end position="563"/>
    </location>
</feature>
<keyword evidence="5 8" id="KW-1133">Transmembrane helix</keyword>
<organism evidence="9 10">
    <name type="scientific">Chelativorans salis</name>
    <dbReference type="NCBI Taxonomy" id="2978478"/>
    <lineage>
        <taxon>Bacteria</taxon>
        <taxon>Pseudomonadati</taxon>
        <taxon>Pseudomonadota</taxon>
        <taxon>Alphaproteobacteria</taxon>
        <taxon>Hyphomicrobiales</taxon>
        <taxon>Phyllobacteriaceae</taxon>
        <taxon>Chelativorans</taxon>
    </lineage>
</organism>
<sequence length="646" mass="72098">MSQGDTRAPSGLAEWWPILEKLGLPYSELRGVEGRASLAGVPFQAELIASGLVNEAKLFRALAQHLGLGFVADVRPESLLMRQHHCLSALRRVGGVRTAAALDAAGQPMLLIAPDGLNIAAMLRYLERYPRIARAMRVVAPSVLRRAVLGRARESLTRIAINGLFEALPKFSARFVVNAWQGATLGALAVALPAGLLLWPSQVLLVLHVVLSLSFLSCVALRLAVASSVRQAPPMTVLKAVKTEEMPVYTVLIALYKEAEIVPDLLLALGRLVWPRSKLEIKLVCESDDSETLEALRAQELRSYIEVVEVPPEGPRTKPKALSYALPMTTGELLVLYDAEDRPHPFQLVEAWQRFRESGEELACLQAPLVISNRRESWISAMFAFEYSALFHGVLPWLARHGLVLPLGGTSNHFRRAVLERVGGWDPCNVTEDADLGLRLRRLGYETDTITFPTYEDAPTGFRVWLPQRTRWLKGWAQTWLVHMRDVREMVRDLGPHSFAVTQVLFPGMFLSALGNSIFLLTILVLSAYFAFHGEIPTQYSTILLLDLFNVVFGYGAFLALGWWTLPTPERRDLWKHVLRTPAYWTLLSLAAWRALWQLYRRPHHWEKTPHRPSRPAGTRGQRRSAGPARTTLLSSSPIASTSRPG</sequence>
<accession>A0ABT2LL14</accession>
<dbReference type="InterPro" id="IPR029044">
    <property type="entry name" value="Nucleotide-diphossugar_trans"/>
</dbReference>
<dbReference type="InterPro" id="IPR050321">
    <property type="entry name" value="Glycosyltr_2/OpgH_subfam"/>
</dbReference>
<dbReference type="EC" id="2.4.-.-" evidence="9"/>
<dbReference type="Proteomes" id="UP001320831">
    <property type="component" value="Unassembled WGS sequence"/>
</dbReference>
<comment type="caution">
    <text evidence="9">The sequence shown here is derived from an EMBL/GenBank/DDBJ whole genome shotgun (WGS) entry which is preliminary data.</text>
</comment>
<keyword evidence="2 9" id="KW-0328">Glycosyltransferase</keyword>
<dbReference type="RefSeq" id="WP_260900902.1">
    <property type="nucleotide sequence ID" value="NZ_JAOCZP010000001.1"/>
</dbReference>
<reference evidence="9 10" key="1">
    <citation type="submission" date="2022-09" db="EMBL/GenBank/DDBJ databases">
        <title>Chelativorans salina sp. nov., a novel slightly halophilic bacterium isolated from a saline lake sediment enrichment.</title>
        <authorList>
            <person name="Gao L."/>
            <person name="Fang B.-Z."/>
            <person name="Li W.-J."/>
        </authorList>
    </citation>
    <scope>NUCLEOTIDE SEQUENCE [LARGE SCALE GENOMIC DNA]</scope>
    <source>
        <strain evidence="9 10">EGI FJ00035</strain>
    </source>
</reference>
<gene>
    <name evidence="9" type="ORF">N5A92_05575</name>
</gene>
<keyword evidence="4 8" id="KW-0812">Transmembrane</keyword>
<evidence type="ECO:0000313" key="9">
    <source>
        <dbReference type="EMBL" id="MCT7374502.1"/>
    </source>
</evidence>
<feature type="transmembrane region" description="Helical" evidence="8">
    <location>
        <begin position="175"/>
        <end position="199"/>
    </location>
</feature>
<keyword evidence="3 9" id="KW-0808">Transferase</keyword>
<dbReference type="PANTHER" id="PTHR43867:SF2">
    <property type="entry name" value="CELLULOSE SYNTHASE CATALYTIC SUBUNIT A [UDP-FORMING]"/>
    <property type="match status" value="1"/>
</dbReference>
<feature type="region of interest" description="Disordered" evidence="7">
    <location>
        <begin position="607"/>
        <end position="646"/>
    </location>
</feature>
<evidence type="ECO:0000256" key="4">
    <source>
        <dbReference type="ARBA" id="ARBA00022692"/>
    </source>
</evidence>
<evidence type="ECO:0000256" key="3">
    <source>
        <dbReference type="ARBA" id="ARBA00022679"/>
    </source>
</evidence>
<evidence type="ECO:0000256" key="6">
    <source>
        <dbReference type="ARBA" id="ARBA00023136"/>
    </source>
</evidence>
<keyword evidence="6 8" id="KW-0472">Membrane</keyword>
<dbReference type="GO" id="GO:0016757">
    <property type="term" value="F:glycosyltransferase activity"/>
    <property type="evidence" value="ECO:0007669"/>
    <property type="project" value="UniProtKB-KW"/>
</dbReference>
<proteinExistence type="predicted"/>